<organism evidence="2 3">
    <name type="scientific">Hemibagrus wyckioides</name>
    <dbReference type="NCBI Taxonomy" id="337641"/>
    <lineage>
        <taxon>Eukaryota</taxon>
        <taxon>Metazoa</taxon>
        <taxon>Chordata</taxon>
        <taxon>Craniata</taxon>
        <taxon>Vertebrata</taxon>
        <taxon>Euteleostomi</taxon>
        <taxon>Actinopterygii</taxon>
        <taxon>Neopterygii</taxon>
        <taxon>Teleostei</taxon>
        <taxon>Ostariophysi</taxon>
        <taxon>Siluriformes</taxon>
        <taxon>Bagridae</taxon>
        <taxon>Hemibagrus</taxon>
    </lineage>
</organism>
<dbReference type="Proteomes" id="UP000824219">
    <property type="component" value="Linkage Group LG27"/>
</dbReference>
<sequence>MVAPLTRHRYMLMGSSPSRPPDGNLRGSEKPFDKWAIHCGSIRRHLLPWLISEKRITEKLKQKTGIGDQRRGTGLETQI</sequence>
<proteinExistence type="predicted"/>
<reference evidence="2 3" key="1">
    <citation type="submission" date="2021-06" db="EMBL/GenBank/DDBJ databases">
        <title>Chromosome-level genome assembly of the red-tail catfish (Hemibagrus wyckioides).</title>
        <authorList>
            <person name="Shao F."/>
        </authorList>
    </citation>
    <scope>NUCLEOTIDE SEQUENCE [LARGE SCALE GENOMIC DNA]</scope>
    <source>
        <strain evidence="2">EC202008001</strain>
        <tissue evidence="2">Blood</tissue>
    </source>
</reference>
<comment type="caution">
    <text evidence="2">The sequence shown here is derived from an EMBL/GenBank/DDBJ whole genome shotgun (WGS) entry which is preliminary data.</text>
</comment>
<keyword evidence="3" id="KW-1185">Reference proteome</keyword>
<evidence type="ECO:0000256" key="1">
    <source>
        <dbReference type="SAM" id="MobiDB-lite"/>
    </source>
</evidence>
<name>A0A9D3N2B0_9TELE</name>
<feature type="region of interest" description="Disordered" evidence="1">
    <location>
        <begin position="1"/>
        <end position="27"/>
    </location>
</feature>
<evidence type="ECO:0000313" key="3">
    <source>
        <dbReference type="Proteomes" id="UP000824219"/>
    </source>
</evidence>
<protein>
    <submittedName>
        <fullName evidence="2">Uncharacterized protein</fullName>
    </submittedName>
</protein>
<dbReference type="EMBL" id="JAHKSW010000027">
    <property type="protein sequence ID" value="KAG7315053.1"/>
    <property type="molecule type" value="Genomic_DNA"/>
</dbReference>
<feature type="compositionally biased region" description="Basic residues" evidence="1">
    <location>
        <begin position="1"/>
        <end position="10"/>
    </location>
</feature>
<evidence type="ECO:0000313" key="2">
    <source>
        <dbReference type="EMBL" id="KAG7315053.1"/>
    </source>
</evidence>
<accession>A0A9D3N2B0</accession>
<gene>
    <name evidence="2" type="ORF">KOW79_021141</name>
</gene>
<dbReference type="AlphaFoldDB" id="A0A9D3N2B0"/>